<evidence type="ECO:0000256" key="1">
    <source>
        <dbReference type="ARBA" id="ARBA00004479"/>
    </source>
</evidence>
<dbReference type="Pfam" id="PF01105">
    <property type="entry name" value="EMP24_GP25L"/>
    <property type="match status" value="1"/>
</dbReference>
<dbReference type="SMART" id="SM01190">
    <property type="entry name" value="EMP24_GP25L"/>
    <property type="match status" value="1"/>
</dbReference>
<dbReference type="AlphaFoldDB" id="A0A6B2LJV7"/>
<keyword evidence="3 7" id="KW-0812">Transmembrane</keyword>
<feature type="domain" description="GOLD" evidence="9">
    <location>
        <begin position="10"/>
        <end position="94"/>
    </location>
</feature>
<dbReference type="PANTHER" id="PTHR22811">
    <property type="entry name" value="TRANSMEMBRANE EMP24 DOMAIN-CONTAINING PROTEIN"/>
    <property type="match status" value="1"/>
</dbReference>
<feature type="transmembrane region" description="Helical" evidence="8">
    <location>
        <begin position="155"/>
        <end position="178"/>
    </location>
</feature>
<evidence type="ECO:0000256" key="4">
    <source>
        <dbReference type="ARBA" id="ARBA00022729"/>
    </source>
</evidence>
<dbReference type="InterPro" id="IPR009038">
    <property type="entry name" value="GOLD_dom"/>
</dbReference>
<keyword evidence="6 8" id="KW-0472">Membrane</keyword>
<comment type="subcellular location">
    <subcellularLocation>
        <location evidence="1 7">Membrane</location>
        <topology evidence="1 7">Single-pass type I membrane protein</topology>
    </subcellularLocation>
</comment>
<evidence type="ECO:0000313" key="10">
    <source>
        <dbReference type="EMBL" id="NDV37366.1"/>
    </source>
</evidence>
<proteinExistence type="inferred from homology"/>
<dbReference type="PROSITE" id="PS50866">
    <property type="entry name" value="GOLD"/>
    <property type="match status" value="1"/>
</dbReference>
<dbReference type="GO" id="GO:0016020">
    <property type="term" value="C:membrane"/>
    <property type="evidence" value="ECO:0007669"/>
    <property type="project" value="UniProtKB-SubCell"/>
</dbReference>
<name>A0A6B2LJV7_9EUKA</name>
<organism evidence="10">
    <name type="scientific">Arcella intermedia</name>
    <dbReference type="NCBI Taxonomy" id="1963864"/>
    <lineage>
        <taxon>Eukaryota</taxon>
        <taxon>Amoebozoa</taxon>
        <taxon>Tubulinea</taxon>
        <taxon>Elardia</taxon>
        <taxon>Arcellinida</taxon>
        <taxon>Sphaerothecina</taxon>
        <taxon>Arcellidae</taxon>
        <taxon>Arcella</taxon>
    </lineage>
</organism>
<evidence type="ECO:0000256" key="7">
    <source>
        <dbReference type="RuleBase" id="RU003827"/>
    </source>
</evidence>
<keyword evidence="4" id="KW-0732">Signal</keyword>
<evidence type="ECO:0000256" key="2">
    <source>
        <dbReference type="ARBA" id="ARBA00007104"/>
    </source>
</evidence>
<sequence length="188" mass="22056">MQFDVHPGEKRCLFEDFTEGQVIQGTYKVPQVNSMQMSIKIVSPSKDEPIWQIADASEGSYAFIADVDGIYKFCFTDKSRPNSKAKQVTRRITFTAKETWEKLEDKDTVEKSELKPLEFYLASIERNINFLKREVREHRLREKRNQETTEYASTMLPTFSTFTIVMLVVCGIIQVLYLRNYFRKKKLV</sequence>
<protein>
    <recommendedName>
        <fullName evidence="9">GOLD domain-containing protein</fullName>
    </recommendedName>
</protein>
<evidence type="ECO:0000256" key="5">
    <source>
        <dbReference type="ARBA" id="ARBA00022989"/>
    </source>
</evidence>
<comment type="similarity">
    <text evidence="2 7">Belongs to the EMP24/GP25L family.</text>
</comment>
<evidence type="ECO:0000259" key="9">
    <source>
        <dbReference type="PROSITE" id="PS50866"/>
    </source>
</evidence>
<evidence type="ECO:0000256" key="3">
    <source>
        <dbReference type="ARBA" id="ARBA00022692"/>
    </source>
</evidence>
<evidence type="ECO:0000256" key="6">
    <source>
        <dbReference type="ARBA" id="ARBA00023136"/>
    </source>
</evidence>
<keyword evidence="5 8" id="KW-1133">Transmembrane helix</keyword>
<evidence type="ECO:0000256" key="8">
    <source>
        <dbReference type="SAM" id="Phobius"/>
    </source>
</evidence>
<dbReference type="InterPro" id="IPR015720">
    <property type="entry name" value="Emp24-like"/>
</dbReference>
<reference evidence="10" key="1">
    <citation type="journal article" date="2020" name="J. Eukaryot. Microbiol.">
        <title>De novo Sequencing, Assembly and Annotation of the Transcriptome for the Free-Living Testate Amoeba Arcella intermedia.</title>
        <authorList>
            <person name="Ribeiro G.M."/>
            <person name="Porfirio-Sousa A.L."/>
            <person name="Maurer-Alcala X.X."/>
            <person name="Katz L.A."/>
            <person name="Lahr D.J.G."/>
        </authorList>
    </citation>
    <scope>NUCLEOTIDE SEQUENCE</scope>
</reference>
<accession>A0A6B2LJV7</accession>
<dbReference type="EMBL" id="GIBP01008397">
    <property type="protein sequence ID" value="NDV37366.1"/>
    <property type="molecule type" value="Transcribed_RNA"/>
</dbReference>